<proteinExistence type="predicted"/>
<protein>
    <submittedName>
        <fullName evidence="1">Uncharacterized protein</fullName>
    </submittedName>
</protein>
<evidence type="ECO:0000313" key="2">
    <source>
        <dbReference type="Proteomes" id="UP000786662"/>
    </source>
</evidence>
<dbReference type="Proteomes" id="UP000786662">
    <property type="component" value="Unassembled WGS sequence"/>
</dbReference>
<dbReference type="EMBL" id="JACOYY010000074">
    <property type="protein sequence ID" value="MBI2052556.1"/>
    <property type="molecule type" value="Genomic_DNA"/>
</dbReference>
<reference evidence="1" key="1">
    <citation type="submission" date="2020-07" db="EMBL/GenBank/DDBJ databases">
        <title>Huge and variable diversity of episymbiotic CPR bacteria and DPANN archaea in groundwater ecosystems.</title>
        <authorList>
            <person name="He C.Y."/>
            <person name="Keren R."/>
            <person name="Whittaker M."/>
            <person name="Farag I.F."/>
            <person name="Doudna J."/>
            <person name="Cate J.H.D."/>
            <person name="Banfield J.F."/>
        </authorList>
    </citation>
    <scope>NUCLEOTIDE SEQUENCE</scope>
    <source>
        <strain evidence="1">NC_groundwater_191_Ag_S-0.1um_45_8</strain>
    </source>
</reference>
<accession>A0A9D6DNW6</accession>
<comment type="caution">
    <text evidence="1">The sequence shown here is derived from an EMBL/GenBank/DDBJ whole genome shotgun (WGS) entry which is preliminary data.</text>
</comment>
<gene>
    <name evidence="1" type="ORF">HYT38_02695</name>
</gene>
<evidence type="ECO:0000313" key="1">
    <source>
        <dbReference type="EMBL" id="MBI2052556.1"/>
    </source>
</evidence>
<sequence>MPTLKYRINISLPDEIKETLEKLAKRDRIPEATKAARLLEVAIETEEDLFWNEIAEARDKKQAKFISHASVWTILRPTRPTHCQTSDV</sequence>
<organism evidence="1 2">
    <name type="scientific">Candidatus Sungiibacteriota bacterium</name>
    <dbReference type="NCBI Taxonomy" id="2750080"/>
    <lineage>
        <taxon>Bacteria</taxon>
        <taxon>Candidatus Sungiibacteriota</taxon>
    </lineage>
</organism>
<dbReference type="AlphaFoldDB" id="A0A9D6DNW6"/>
<name>A0A9D6DNW6_9BACT</name>